<dbReference type="EMBL" id="VIFM01000621">
    <property type="protein sequence ID" value="TQF08478.1"/>
    <property type="molecule type" value="Genomic_DNA"/>
</dbReference>
<evidence type="ECO:0000313" key="1">
    <source>
        <dbReference type="EMBL" id="TQF08478.1"/>
    </source>
</evidence>
<feature type="non-terminal residue" evidence="1">
    <location>
        <position position="51"/>
    </location>
</feature>
<dbReference type="AlphaFoldDB" id="A0A540WHK7"/>
<name>A0A540WHK7_9BACT</name>
<protein>
    <submittedName>
        <fullName evidence="1">DNA polymerase III subunit delta</fullName>
    </submittedName>
</protein>
<dbReference type="InterPro" id="IPR027417">
    <property type="entry name" value="P-loop_NTPase"/>
</dbReference>
<evidence type="ECO:0000313" key="2">
    <source>
        <dbReference type="Proteomes" id="UP000315369"/>
    </source>
</evidence>
<reference evidence="1 2" key="1">
    <citation type="submission" date="2019-06" db="EMBL/GenBank/DDBJ databases">
        <authorList>
            <person name="Livingstone P."/>
            <person name="Whitworth D."/>
        </authorList>
    </citation>
    <scope>NUCLEOTIDE SEQUENCE [LARGE SCALE GENOMIC DNA]</scope>
    <source>
        <strain evidence="1 2">AM401</strain>
    </source>
</reference>
<keyword evidence="2" id="KW-1185">Reference proteome</keyword>
<dbReference type="SUPFAM" id="SSF52540">
    <property type="entry name" value="P-loop containing nucleoside triphosphate hydrolases"/>
    <property type="match status" value="1"/>
</dbReference>
<gene>
    <name evidence="1" type="ORF">FJV41_49690</name>
</gene>
<sequence>MQVALNQLAAHLQKGVRPLYVLHGDEPLLQQEAADAVRAAARTEGYTERSR</sequence>
<dbReference type="Gene3D" id="3.40.50.300">
    <property type="entry name" value="P-loop containing nucleotide triphosphate hydrolases"/>
    <property type="match status" value="1"/>
</dbReference>
<comment type="caution">
    <text evidence="1">The sequence shown here is derived from an EMBL/GenBank/DDBJ whole genome shotgun (WGS) entry which is preliminary data.</text>
</comment>
<organism evidence="1 2">
    <name type="scientific">Myxococcus llanfairpwllgwyngyllgogerychwyrndrobwllllantysiliogogogochensis</name>
    <dbReference type="NCBI Taxonomy" id="2590453"/>
    <lineage>
        <taxon>Bacteria</taxon>
        <taxon>Pseudomonadati</taxon>
        <taxon>Myxococcota</taxon>
        <taxon>Myxococcia</taxon>
        <taxon>Myxococcales</taxon>
        <taxon>Cystobacterineae</taxon>
        <taxon>Myxococcaceae</taxon>
        <taxon>Myxococcus</taxon>
    </lineage>
</organism>
<dbReference type="Proteomes" id="UP000315369">
    <property type="component" value="Unassembled WGS sequence"/>
</dbReference>
<proteinExistence type="predicted"/>
<accession>A0A540WHK7</accession>